<name>A0ABR7TI03_9BACT</name>
<organism evidence="1 2">
    <name type="scientific">Chitinophaga qingshengii</name>
    <dbReference type="NCBI Taxonomy" id="1569794"/>
    <lineage>
        <taxon>Bacteria</taxon>
        <taxon>Pseudomonadati</taxon>
        <taxon>Bacteroidota</taxon>
        <taxon>Chitinophagia</taxon>
        <taxon>Chitinophagales</taxon>
        <taxon>Chitinophagaceae</taxon>
        <taxon>Chitinophaga</taxon>
    </lineage>
</organism>
<evidence type="ECO:0000313" key="2">
    <source>
        <dbReference type="Proteomes" id="UP000659124"/>
    </source>
</evidence>
<reference evidence="1 2" key="1">
    <citation type="submission" date="2020-09" db="EMBL/GenBank/DDBJ databases">
        <title>Genome sequences of type strains of Chitinophaga qingshengii and Chitinophaga varians.</title>
        <authorList>
            <person name="Kittiwongwattana C."/>
        </authorList>
    </citation>
    <scope>NUCLEOTIDE SEQUENCE [LARGE SCALE GENOMIC DNA]</scope>
    <source>
        <strain evidence="1 2">JCM 30026</strain>
    </source>
</reference>
<evidence type="ECO:0000313" key="1">
    <source>
        <dbReference type="EMBL" id="MBC9929024.1"/>
    </source>
</evidence>
<dbReference type="RefSeq" id="WP_188086177.1">
    <property type="nucleotide sequence ID" value="NZ_JACVFC010000001.1"/>
</dbReference>
<comment type="caution">
    <text evidence="1">The sequence shown here is derived from an EMBL/GenBank/DDBJ whole genome shotgun (WGS) entry which is preliminary data.</text>
</comment>
<sequence length="260" mass="29053">MNKQAIAIDVVLAQMNMSLKKDRHKEILLETKDIETSLYSIEKEANVLPLENSESLLTIIREFKNRLETVKRLVRKGSLFDKDKPLDAACKQLNISQTALHDFLRTTYSGILTTTEKGKAVLPDTISLTQNSVKSSPGQLDSPSNETDPQVLNSIRKAQNDIARFIDSLHWALKKEQSSKVAICAKDIANLASKIEDLTLLLKDEQKGNIKMLASGLKQYADKLHETAHKGKATHKQQHEITDLIENRFGTLSIGIGILK</sequence>
<dbReference type="Proteomes" id="UP000659124">
    <property type="component" value="Unassembled WGS sequence"/>
</dbReference>
<accession>A0ABR7TI03</accession>
<proteinExistence type="predicted"/>
<protein>
    <submittedName>
        <fullName evidence="1">Uncharacterized protein</fullName>
    </submittedName>
</protein>
<dbReference type="EMBL" id="JACVFC010000001">
    <property type="protein sequence ID" value="MBC9929024.1"/>
    <property type="molecule type" value="Genomic_DNA"/>
</dbReference>
<gene>
    <name evidence="1" type="ORF">ICL07_01480</name>
</gene>
<keyword evidence="2" id="KW-1185">Reference proteome</keyword>